<dbReference type="PANTHER" id="PTHR45779">
    <property type="entry name" value="PEPTIDYLPROLYL ISOMERASE"/>
    <property type="match status" value="1"/>
</dbReference>
<accession>A0A1R4G6E0</accession>
<evidence type="ECO:0000256" key="3">
    <source>
        <dbReference type="ARBA" id="ARBA00023235"/>
    </source>
</evidence>
<gene>
    <name evidence="8" type="ORF">FM111_09775</name>
</gene>
<evidence type="ECO:0000259" key="7">
    <source>
        <dbReference type="PROSITE" id="PS50059"/>
    </source>
</evidence>
<name>A0A1R4G6E0_BREDI</name>
<dbReference type="PANTHER" id="PTHR45779:SF7">
    <property type="entry name" value="PEPTIDYLPROLYL ISOMERASE"/>
    <property type="match status" value="1"/>
</dbReference>
<keyword evidence="6" id="KW-0732">Signal</keyword>
<dbReference type="PROSITE" id="PS50059">
    <property type="entry name" value="FKBP_PPIASE"/>
    <property type="match status" value="1"/>
</dbReference>
<evidence type="ECO:0000256" key="6">
    <source>
        <dbReference type="SAM" id="SignalP"/>
    </source>
</evidence>
<evidence type="ECO:0000313" key="9">
    <source>
        <dbReference type="Proteomes" id="UP000195766"/>
    </source>
</evidence>
<dbReference type="EMBL" id="FUIE01000051">
    <property type="protein sequence ID" value="SJM63719.1"/>
    <property type="molecule type" value="Genomic_DNA"/>
</dbReference>
<organism evidence="8 9">
    <name type="scientific">Brevundimonas diminuta 3F5N</name>
    <dbReference type="NCBI Taxonomy" id="1255603"/>
    <lineage>
        <taxon>Bacteria</taxon>
        <taxon>Pseudomonadati</taxon>
        <taxon>Pseudomonadota</taxon>
        <taxon>Alphaproteobacteria</taxon>
        <taxon>Caulobacterales</taxon>
        <taxon>Caulobacteraceae</taxon>
        <taxon>Brevundimonas</taxon>
    </lineage>
</organism>
<dbReference type="RefSeq" id="WP_087140777.1">
    <property type="nucleotide sequence ID" value="NZ_FUIE01000051.1"/>
</dbReference>
<feature type="chain" id="PRO_5012142068" description="Peptidyl-prolyl cis-trans isomerase" evidence="6">
    <location>
        <begin position="23"/>
        <end position="175"/>
    </location>
</feature>
<dbReference type="AlphaFoldDB" id="A0A1R4G6E0"/>
<dbReference type="GO" id="GO:0003755">
    <property type="term" value="F:peptidyl-prolyl cis-trans isomerase activity"/>
    <property type="evidence" value="ECO:0007669"/>
    <property type="project" value="UniProtKB-UniRule"/>
</dbReference>
<proteinExistence type="inferred from homology"/>
<feature type="signal peptide" evidence="6">
    <location>
        <begin position="1"/>
        <end position="22"/>
    </location>
</feature>
<dbReference type="SUPFAM" id="SSF54534">
    <property type="entry name" value="FKBP-like"/>
    <property type="match status" value="1"/>
</dbReference>
<evidence type="ECO:0000256" key="4">
    <source>
        <dbReference type="PROSITE-ProRule" id="PRU00277"/>
    </source>
</evidence>
<dbReference type="PROSITE" id="PS51257">
    <property type="entry name" value="PROKAR_LIPOPROTEIN"/>
    <property type="match status" value="1"/>
</dbReference>
<evidence type="ECO:0000256" key="2">
    <source>
        <dbReference type="ARBA" id="ARBA00023110"/>
    </source>
</evidence>
<evidence type="ECO:0000256" key="5">
    <source>
        <dbReference type="RuleBase" id="RU003915"/>
    </source>
</evidence>
<keyword evidence="2 4" id="KW-0697">Rotamase</keyword>
<dbReference type="OrthoDB" id="9812109at2"/>
<dbReference type="InterPro" id="IPR044609">
    <property type="entry name" value="FKBP2/11"/>
</dbReference>
<dbReference type="InterPro" id="IPR046357">
    <property type="entry name" value="PPIase_dom_sf"/>
</dbReference>
<dbReference type="Gene3D" id="3.10.50.40">
    <property type="match status" value="1"/>
</dbReference>
<reference evidence="8 9" key="1">
    <citation type="submission" date="2017-02" db="EMBL/GenBank/DDBJ databases">
        <authorList>
            <person name="Peterson S.W."/>
        </authorList>
    </citation>
    <scope>NUCLEOTIDE SEQUENCE [LARGE SCALE GENOMIC DNA]</scope>
    <source>
        <strain evidence="8 9">3F5N</strain>
    </source>
</reference>
<dbReference type="InterPro" id="IPR001179">
    <property type="entry name" value="PPIase_FKBP_dom"/>
</dbReference>
<dbReference type="EC" id="5.2.1.8" evidence="5"/>
<comment type="catalytic activity">
    <reaction evidence="1 4 5">
        <text>[protein]-peptidylproline (omega=180) = [protein]-peptidylproline (omega=0)</text>
        <dbReference type="Rhea" id="RHEA:16237"/>
        <dbReference type="Rhea" id="RHEA-COMP:10747"/>
        <dbReference type="Rhea" id="RHEA-COMP:10748"/>
        <dbReference type="ChEBI" id="CHEBI:83833"/>
        <dbReference type="ChEBI" id="CHEBI:83834"/>
        <dbReference type="EC" id="5.2.1.8"/>
    </reaction>
</comment>
<dbReference type="Pfam" id="PF00254">
    <property type="entry name" value="FKBP_C"/>
    <property type="match status" value="1"/>
</dbReference>
<protein>
    <recommendedName>
        <fullName evidence="5">Peptidyl-prolyl cis-trans isomerase</fullName>
        <ecNumber evidence="5">5.2.1.8</ecNumber>
    </recommendedName>
</protein>
<sequence>MKHIALPALAALSGALSLTACASTSDVDFAEPRTPVGPATQENWEVGQAAYLMWNSQRRGWTSTPSGLQYRLVGKANPKGEQPTATDTVKVHYRGTFIDGREFDSSYSRNEPASFPLNRVIKGWTEGVALMREGETYEFVIPADLAYGPRWMGTEIPANSALRFTVELLDVNPAD</sequence>
<evidence type="ECO:0000313" key="8">
    <source>
        <dbReference type="EMBL" id="SJM63719.1"/>
    </source>
</evidence>
<dbReference type="Proteomes" id="UP000195766">
    <property type="component" value="Unassembled WGS sequence"/>
</dbReference>
<feature type="domain" description="PPIase FKBP-type" evidence="7">
    <location>
        <begin position="86"/>
        <end position="172"/>
    </location>
</feature>
<keyword evidence="3 4" id="KW-0413">Isomerase</keyword>
<evidence type="ECO:0000256" key="1">
    <source>
        <dbReference type="ARBA" id="ARBA00000971"/>
    </source>
</evidence>
<comment type="similarity">
    <text evidence="5">Belongs to the FKBP-type PPIase family.</text>
</comment>